<feature type="region of interest" description="Disordered" evidence="1">
    <location>
        <begin position="1"/>
        <end position="118"/>
    </location>
</feature>
<evidence type="ECO:0000313" key="2">
    <source>
        <dbReference type="EMBL" id="CAA9505102.1"/>
    </source>
</evidence>
<name>A0A6J4STZ8_9ACTN</name>
<keyword evidence="2" id="KW-0689">Ribosomal protein</keyword>
<organism evidence="2">
    <name type="scientific">uncultured Solirubrobacteraceae bacterium</name>
    <dbReference type="NCBI Taxonomy" id="1162706"/>
    <lineage>
        <taxon>Bacteria</taxon>
        <taxon>Bacillati</taxon>
        <taxon>Actinomycetota</taxon>
        <taxon>Thermoleophilia</taxon>
        <taxon>Solirubrobacterales</taxon>
        <taxon>Solirubrobacteraceae</taxon>
        <taxon>environmental samples</taxon>
    </lineage>
</organism>
<feature type="non-terminal residue" evidence="2">
    <location>
        <position position="118"/>
    </location>
</feature>
<feature type="compositionally biased region" description="Basic and acidic residues" evidence="1">
    <location>
        <begin position="108"/>
        <end position="118"/>
    </location>
</feature>
<protein>
    <submittedName>
        <fullName evidence="2">LSU ribosomal protein L17p</fullName>
    </submittedName>
</protein>
<dbReference type="GO" id="GO:0005840">
    <property type="term" value="C:ribosome"/>
    <property type="evidence" value="ECO:0007669"/>
    <property type="project" value="UniProtKB-KW"/>
</dbReference>
<feature type="compositionally biased region" description="Basic and acidic residues" evidence="1">
    <location>
        <begin position="32"/>
        <end position="52"/>
    </location>
</feature>
<keyword evidence="2" id="KW-0687">Ribonucleoprotein</keyword>
<sequence length="118" mass="12558">APSEDPSQALPRQRAPQVAAREPLHRGHRPRAHQDDRGEGQGRQAGDREADHAGAQGRPALAPPGDVHAAAPGQGHHLQAVRRDRPALHGASRRLHPHSQARPAPLGLHRDGVSRAGL</sequence>
<proteinExistence type="predicted"/>
<gene>
    <name evidence="2" type="ORF">AVDCRST_MAG30-2152</name>
</gene>
<evidence type="ECO:0000256" key="1">
    <source>
        <dbReference type="SAM" id="MobiDB-lite"/>
    </source>
</evidence>
<dbReference type="EMBL" id="CADCVS010000283">
    <property type="protein sequence ID" value="CAA9505102.1"/>
    <property type="molecule type" value="Genomic_DNA"/>
</dbReference>
<accession>A0A6J4STZ8</accession>
<feature type="non-terminal residue" evidence="2">
    <location>
        <position position="1"/>
    </location>
</feature>
<reference evidence="2" key="1">
    <citation type="submission" date="2020-02" db="EMBL/GenBank/DDBJ databases">
        <authorList>
            <person name="Meier V. D."/>
        </authorList>
    </citation>
    <scope>NUCLEOTIDE SEQUENCE</scope>
    <source>
        <strain evidence="2">AVDCRST_MAG30</strain>
    </source>
</reference>
<dbReference type="AlphaFoldDB" id="A0A6J4STZ8"/>